<accession>A0A5C6ESF1</accession>
<organism evidence="1 2">
    <name type="scientific">Rubripirellula tenax</name>
    <dbReference type="NCBI Taxonomy" id="2528015"/>
    <lineage>
        <taxon>Bacteria</taxon>
        <taxon>Pseudomonadati</taxon>
        <taxon>Planctomycetota</taxon>
        <taxon>Planctomycetia</taxon>
        <taxon>Pirellulales</taxon>
        <taxon>Pirellulaceae</taxon>
        <taxon>Rubripirellula</taxon>
    </lineage>
</organism>
<evidence type="ECO:0000313" key="1">
    <source>
        <dbReference type="EMBL" id="TWU51037.1"/>
    </source>
</evidence>
<comment type="caution">
    <text evidence="1">The sequence shown here is derived from an EMBL/GenBank/DDBJ whole genome shotgun (WGS) entry which is preliminary data.</text>
</comment>
<dbReference type="EMBL" id="SJPW01000005">
    <property type="protein sequence ID" value="TWU51037.1"/>
    <property type="molecule type" value="Genomic_DNA"/>
</dbReference>
<proteinExistence type="predicted"/>
<dbReference type="AlphaFoldDB" id="A0A5C6ESF1"/>
<reference evidence="1 2" key="1">
    <citation type="submission" date="2019-02" db="EMBL/GenBank/DDBJ databases">
        <title>Deep-cultivation of Planctomycetes and their phenomic and genomic characterization uncovers novel biology.</title>
        <authorList>
            <person name="Wiegand S."/>
            <person name="Jogler M."/>
            <person name="Boedeker C."/>
            <person name="Pinto D."/>
            <person name="Vollmers J."/>
            <person name="Rivas-Marin E."/>
            <person name="Kohn T."/>
            <person name="Peeters S.H."/>
            <person name="Heuer A."/>
            <person name="Rast P."/>
            <person name="Oberbeckmann S."/>
            <person name="Bunk B."/>
            <person name="Jeske O."/>
            <person name="Meyerdierks A."/>
            <person name="Storesund J.E."/>
            <person name="Kallscheuer N."/>
            <person name="Luecker S."/>
            <person name="Lage O.M."/>
            <person name="Pohl T."/>
            <person name="Merkel B.J."/>
            <person name="Hornburger P."/>
            <person name="Mueller R.-W."/>
            <person name="Bruemmer F."/>
            <person name="Labrenz M."/>
            <person name="Spormann A.M."/>
            <person name="Op Den Camp H."/>
            <person name="Overmann J."/>
            <person name="Amann R."/>
            <person name="Jetten M.S.M."/>
            <person name="Mascher T."/>
            <person name="Medema M.H."/>
            <person name="Devos D.P."/>
            <person name="Kaster A.-K."/>
            <person name="Ovreas L."/>
            <person name="Rohde M."/>
            <person name="Galperin M.Y."/>
            <person name="Jogler C."/>
        </authorList>
    </citation>
    <scope>NUCLEOTIDE SEQUENCE [LARGE SCALE GENOMIC DNA]</scope>
    <source>
        <strain evidence="1 2">Poly51</strain>
    </source>
</reference>
<keyword evidence="2" id="KW-1185">Reference proteome</keyword>
<protein>
    <submittedName>
        <fullName evidence="1">Uncharacterized protein</fullName>
    </submittedName>
</protein>
<evidence type="ECO:0000313" key="2">
    <source>
        <dbReference type="Proteomes" id="UP000318288"/>
    </source>
</evidence>
<dbReference type="Proteomes" id="UP000318288">
    <property type="component" value="Unassembled WGS sequence"/>
</dbReference>
<sequence length="38" mass="4653">MESCNILKFIQLRDLFAGRIFCRREKQRILILLNHISY</sequence>
<gene>
    <name evidence="1" type="ORF">Poly51_43310</name>
</gene>
<name>A0A5C6ESF1_9BACT</name>